<evidence type="ECO:0000313" key="3">
    <source>
        <dbReference type="Proteomes" id="UP000829542"/>
    </source>
</evidence>
<keyword evidence="1" id="KW-1133">Transmembrane helix</keyword>
<feature type="transmembrane region" description="Helical" evidence="1">
    <location>
        <begin position="254"/>
        <end position="276"/>
    </location>
</feature>
<dbReference type="Proteomes" id="UP000829542">
    <property type="component" value="Chromosome"/>
</dbReference>
<evidence type="ECO:0000313" key="2">
    <source>
        <dbReference type="EMBL" id="UNM97139.1"/>
    </source>
</evidence>
<reference evidence="2 3" key="1">
    <citation type="submission" date="2022-03" db="EMBL/GenBank/DDBJ databases">
        <title>Ignatzschineria rhizosphaerae HR5S32.</title>
        <authorList>
            <person name="Sun J.Q."/>
            <person name="Feng J.Y."/>
        </authorList>
    </citation>
    <scope>NUCLEOTIDE SEQUENCE [LARGE SCALE GENOMIC DNA]</scope>
    <source>
        <strain evidence="2 3">HR5S32</strain>
    </source>
</reference>
<dbReference type="InterPro" id="IPR010266">
    <property type="entry name" value="NnrS"/>
</dbReference>
<gene>
    <name evidence="2" type="ORF">MMG00_04635</name>
</gene>
<feature type="transmembrane region" description="Helical" evidence="1">
    <location>
        <begin position="12"/>
        <end position="29"/>
    </location>
</feature>
<accession>A0ABY3X2R3</accession>
<feature type="transmembrane region" description="Helical" evidence="1">
    <location>
        <begin position="49"/>
        <end position="66"/>
    </location>
</feature>
<dbReference type="RefSeq" id="WP_242152067.1">
    <property type="nucleotide sequence ID" value="NZ_CP093379.1"/>
</dbReference>
<feature type="transmembrane region" description="Helical" evidence="1">
    <location>
        <begin position="224"/>
        <end position="242"/>
    </location>
</feature>
<name>A0ABY3X2R3_9GAMM</name>
<keyword evidence="1" id="KW-0472">Membrane</keyword>
<feature type="transmembrane region" description="Helical" evidence="1">
    <location>
        <begin position="102"/>
        <end position="121"/>
    </location>
</feature>
<protein>
    <submittedName>
        <fullName evidence="2">NnrS family protein</fullName>
    </submittedName>
</protein>
<feature type="transmembrane region" description="Helical" evidence="1">
    <location>
        <begin position="133"/>
        <end position="154"/>
    </location>
</feature>
<feature type="transmembrane region" description="Helical" evidence="1">
    <location>
        <begin position="201"/>
        <end position="218"/>
    </location>
</feature>
<feature type="transmembrane region" description="Helical" evidence="1">
    <location>
        <begin position="160"/>
        <end position="180"/>
    </location>
</feature>
<evidence type="ECO:0000256" key="1">
    <source>
        <dbReference type="SAM" id="Phobius"/>
    </source>
</evidence>
<dbReference type="EMBL" id="CP093379">
    <property type="protein sequence ID" value="UNM97139.1"/>
    <property type="molecule type" value="Genomic_DNA"/>
</dbReference>
<sequence length="376" mass="42586">MFKTIFSYAFRPFYLAASLYVIAIILLWYPFGYEGNQNYPSLFWHGHEMIYGFAGAVIVGFLLTAVSNWTNRPPTSGFPLLLLLILWVFARITVYLPLNQMVIVSMVFDSSFYLLSAFFIFRSLIQAKNRANLLVPIALLLFAGSNVLLTMALLGKITLSLLSIMQIGILGVVAFIGLIGSRVIPFFTSITLQKQNQFSKRYTMIAFITPLLMMLAMSFNLYPLLVFCLGATFAINNLWQLYRWFDLNILAHPLLWVLHVSFLFMAIGVFIMSYAYAFNLLYLPLGTHIIAIASIALIIQGMMSRTALGHTGRQMVLPKKMRIAFLLIIISAIIRAIASFYPGDYWLLTMSSISFAIAFMIFLFYYLPILIGPSRS</sequence>
<proteinExistence type="predicted"/>
<feature type="transmembrane region" description="Helical" evidence="1">
    <location>
        <begin position="282"/>
        <end position="302"/>
    </location>
</feature>
<keyword evidence="3" id="KW-1185">Reference proteome</keyword>
<keyword evidence="1" id="KW-0812">Transmembrane</keyword>
<dbReference type="Pfam" id="PF05940">
    <property type="entry name" value="NnrS"/>
    <property type="match status" value="1"/>
</dbReference>
<organism evidence="2 3">
    <name type="scientific">Ignatzschineria rhizosphaerae</name>
    <dbReference type="NCBI Taxonomy" id="2923279"/>
    <lineage>
        <taxon>Bacteria</taxon>
        <taxon>Pseudomonadati</taxon>
        <taxon>Pseudomonadota</taxon>
        <taxon>Gammaproteobacteria</taxon>
        <taxon>Cardiobacteriales</taxon>
        <taxon>Ignatzschineriaceae</taxon>
        <taxon>Ignatzschineria</taxon>
    </lineage>
</organism>
<feature type="transmembrane region" description="Helical" evidence="1">
    <location>
        <begin position="78"/>
        <end position="96"/>
    </location>
</feature>
<feature type="transmembrane region" description="Helical" evidence="1">
    <location>
        <begin position="323"/>
        <end position="341"/>
    </location>
</feature>
<feature type="transmembrane region" description="Helical" evidence="1">
    <location>
        <begin position="347"/>
        <end position="367"/>
    </location>
</feature>